<keyword evidence="1" id="KW-0808">Transferase</keyword>
<dbReference type="PANTHER" id="PTHR33116">
    <property type="entry name" value="REVERSE TRANSCRIPTASE ZINC-BINDING DOMAIN-CONTAINING PROTEIN-RELATED-RELATED"/>
    <property type="match status" value="1"/>
</dbReference>
<dbReference type="AlphaFoldDB" id="A0A5B6W0A0"/>
<keyword evidence="1" id="KW-0548">Nucleotidyltransferase</keyword>
<comment type="caution">
    <text evidence="1">The sequence shown here is derived from an EMBL/GenBank/DDBJ whole genome shotgun (WGS) entry which is preliminary data.</text>
</comment>
<dbReference type="Proteomes" id="UP000325315">
    <property type="component" value="Unassembled WGS sequence"/>
</dbReference>
<gene>
    <name evidence="1" type="ORF">EPI10_025499</name>
</gene>
<sequence length="111" mass="12800">MGAPIGRERLSINHLFFVDDCIHFGDAVVRDVVREYEIVSGQKVNFDKSLIYFGANVDTNVKKSITNLLGVRVASNLEKYLGMPMMVRQRKTWAFANFIDRFRKQIEGWSL</sequence>
<accession>A0A5B6W0A0</accession>
<keyword evidence="2" id="KW-1185">Reference proteome</keyword>
<dbReference type="PANTHER" id="PTHR33116:SF86">
    <property type="entry name" value="REVERSE TRANSCRIPTASE DOMAIN-CONTAINING PROTEIN"/>
    <property type="match status" value="1"/>
</dbReference>
<reference evidence="2" key="1">
    <citation type="journal article" date="2019" name="Plant Biotechnol. J.">
        <title>Genome sequencing of the Australian wild diploid species Gossypium australe highlights disease resistance and delayed gland morphogenesis.</title>
        <authorList>
            <person name="Cai Y."/>
            <person name="Cai X."/>
            <person name="Wang Q."/>
            <person name="Wang P."/>
            <person name="Zhang Y."/>
            <person name="Cai C."/>
            <person name="Xu Y."/>
            <person name="Wang K."/>
            <person name="Zhou Z."/>
            <person name="Wang C."/>
            <person name="Geng S."/>
            <person name="Li B."/>
            <person name="Dong Q."/>
            <person name="Hou Y."/>
            <person name="Wang H."/>
            <person name="Ai P."/>
            <person name="Liu Z."/>
            <person name="Yi F."/>
            <person name="Sun M."/>
            <person name="An G."/>
            <person name="Cheng J."/>
            <person name="Zhang Y."/>
            <person name="Shi Q."/>
            <person name="Xie Y."/>
            <person name="Shi X."/>
            <person name="Chang Y."/>
            <person name="Huang F."/>
            <person name="Chen Y."/>
            <person name="Hong S."/>
            <person name="Mi L."/>
            <person name="Sun Q."/>
            <person name="Zhang L."/>
            <person name="Zhou B."/>
            <person name="Peng R."/>
            <person name="Zhang X."/>
            <person name="Liu F."/>
        </authorList>
    </citation>
    <scope>NUCLEOTIDE SEQUENCE [LARGE SCALE GENOMIC DNA]</scope>
    <source>
        <strain evidence="2">cv. PA1801</strain>
    </source>
</reference>
<dbReference type="OrthoDB" id="1734132at2759"/>
<dbReference type="GO" id="GO:0003964">
    <property type="term" value="F:RNA-directed DNA polymerase activity"/>
    <property type="evidence" value="ECO:0007669"/>
    <property type="project" value="UniProtKB-KW"/>
</dbReference>
<protein>
    <submittedName>
        <fullName evidence="1">Reverse transcriptase</fullName>
    </submittedName>
</protein>
<organism evidence="1 2">
    <name type="scientific">Gossypium australe</name>
    <dbReference type="NCBI Taxonomy" id="47621"/>
    <lineage>
        <taxon>Eukaryota</taxon>
        <taxon>Viridiplantae</taxon>
        <taxon>Streptophyta</taxon>
        <taxon>Embryophyta</taxon>
        <taxon>Tracheophyta</taxon>
        <taxon>Spermatophyta</taxon>
        <taxon>Magnoliopsida</taxon>
        <taxon>eudicotyledons</taxon>
        <taxon>Gunneridae</taxon>
        <taxon>Pentapetalae</taxon>
        <taxon>rosids</taxon>
        <taxon>malvids</taxon>
        <taxon>Malvales</taxon>
        <taxon>Malvaceae</taxon>
        <taxon>Malvoideae</taxon>
        <taxon>Gossypium</taxon>
    </lineage>
</organism>
<evidence type="ECO:0000313" key="2">
    <source>
        <dbReference type="Proteomes" id="UP000325315"/>
    </source>
</evidence>
<proteinExistence type="predicted"/>
<dbReference type="EMBL" id="SMMG02000005">
    <property type="protein sequence ID" value="KAA3475299.1"/>
    <property type="molecule type" value="Genomic_DNA"/>
</dbReference>
<name>A0A5B6W0A0_9ROSI</name>
<keyword evidence="1" id="KW-0695">RNA-directed DNA polymerase</keyword>
<evidence type="ECO:0000313" key="1">
    <source>
        <dbReference type="EMBL" id="KAA3475299.1"/>
    </source>
</evidence>